<comment type="caution">
    <text evidence="1">The sequence shown here is derived from an EMBL/GenBank/DDBJ whole genome shotgun (WGS) entry which is preliminary data.</text>
</comment>
<evidence type="ECO:0000313" key="1">
    <source>
        <dbReference type="EMBL" id="KAH8014091.1"/>
    </source>
</evidence>
<dbReference type="EMBL" id="CM037615">
    <property type="protein sequence ID" value="KAH8014091.1"/>
    <property type="molecule type" value="Genomic_DNA"/>
</dbReference>
<sequence>MVTMISLQSLSVAYPSVAHFEPEVANTLSVIMALDQRGPSNPLAGDGATPTLLDYIAELVQNPPNVDAVATGVEWLRLSETQSQSGSKDSRGSEVWLTTTTEPVLVDLQRRTGGIQFCGFTLDTWSEDSYNPDQEPLEYPNDTWTFPPGGVCPQVLLETHSEHRRSTTWLTKPVELTCDFNSDSGSEPLRH</sequence>
<reference evidence="1" key="1">
    <citation type="submission" date="2021-08" db="EMBL/GenBank/DDBJ databases">
        <title>The first chromosome-level gecko genome reveals the dynamic sex chromosomes of Neotropical dwarf geckos (Sphaerodactylidae: Sphaerodactylus).</title>
        <authorList>
            <person name="Pinto B.J."/>
            <person name="Keating S.E."/>
            <person name="Gamble T."/>
        </authorList>
    </citation>
    <scope>NUCLEOTIDE SEQUENCE</scope>
    <source>
        <strain evidence="1">TG3544</strain>
    </source>
</reference>
<dbReference type="Proteomes" id="UP000827872">
    <property type="component" value="Linkage Group LG02"/>
</dbReference>
<keyword evidence="2" id="KW-1185">Reference proteome</keyword>
<evidence type="ECO:0000313" key="2">
    <source>
        <dbReference type="Proteomes" id="UP000827872"/>
    </source>
</evidence>
<protein>
    <submittedName>
        <fullName evidence="1">Uncharacterized protein</fullName>
    </submittedName>
</protein>
<gene>
    <name evidence="1" type="ORF">K3G42_025559</name>
</gene>
<accession>A0ACB8G3H5</accession>
<proteinExistence type="predicted"/>
<name>A0ACB8G3H5_9SAUR</name>
<organism evidence="1 2">
    <name type="scientific">Sphaerodactylus townsendi</name>
    <dbReference type="NCBI Taxonomy" id="933632"/>
    <lineage>
        <taxon>Eukaryota</taxon>
        <taxon>Metazoa</taxon>
        <taxon>Chordata</taxon>
        <taxon>Craniata</taxon>
        <taxon>Vertebrata</taxon>
        <taxon>Euteleostomi</taxon>
        <taxon>Lepidosauria</taxon>
        <taxon>Squamata</taxon>
        <taxon>Bifurcata</taxon>
        <taxon>Gekkota</taxon>
        <taxon>Sphaerodactylidae</taxon>
        <taxon>Sphaerodactylus</taxon>
    </lineage>
</organism>